<protein>
    <submittedName>
        <fullName evidence="3">Predicted dehydrogenase</fullName>
    </submittedName>
</protein>
<dbReference type="AlphaFoldDB" id="A0A2C9CR90"/>
<evidence type="ECO:0000313" key="3">
    <source>
        <dbReference type="EMBL" id="SOH93876.1"/>
    </source>
</evidence>
<dbReference type="Gene3D" id="3.30.360.10">
    <property type="entry name" value="Dihydrodipicolinate Reductase, domain 2"/>
    <property type="match status" value="1"/>
</dbReference>
<dbReference type="InterPro" id="IPR000683">
    <property type="entry name" value="Gfo/Idh/MocA-like_OxRdtase_N"/>
</dbReference>
<sequence>MSKSSKLRVACVGAGYFSQFHYGSWARMDRVDLVGACDHDLDKATATGLPAYTDLGEMLVAQNPDLLDVVLPPVAHAAAIRTALAAGVKWIICQKPFCANLTEARQIVAQAQDAGATIVVHENFRFQPWYRTIKRAIEDGAIGTVQQMTYRLRPGDGQGSNAYLDRQPYFQKMKRFMVHETGVHFVDTFRYLLGDPISVYADLRQVNPVIAGEDAGYILFEHPNGVRALLDANRNLDHNADNLRRTMGEALVEGNEGVLTLYGDGSVTLRAFGQQAQMEIQPANTWDGFGGDCAHALQSHVVAGVLEGFPLENTAENYLNVVIIEEAIYASAEGGCKKTLNLN</sequence>
<dbReference type="EMBL" id="OCTN01000002">
    <property type="protein sequence ID" value="SOH93876.1"/>
    <property type="molecule type" value="Genomic_DNA"/>
</dbReference>
<keyword evidence="4" id="KW-1185">Reference proteome</keyword>
<dbReference type="Proteomes" id="UP000220034">
    <property type="component" value="Unassembled WGS sequence"/>
</dbReference>
<dbReference type="InterPro" id="IPR051317">
    <property type="entry name" value="Gfo/Idh/MocA_oxidoreduct"/>
</dbReference>
<evidence type="ECO:0000259" key="2">
    <source>
        <dbReference type="Pfam" id="PF22725"/>
    </source>
</evidence>
<reference evidence="4" key="1">
    <citation type="submission" date="2017-09" db="EMBL/GenBank/DDBJ databases">
        <authorList>
            <person name="Varghese N."/>
            <person name="Submissions S."/>
        </authorList>
    </citation>
    <scope>NUCLEOTIDE SEQUENCE [LARGE SCALE GENOMIC DNA]</scope>
    <source>
        <strain evidence="4">C7</strain>
    </source>
</reference>
<dbReference type="InterPro" id="IPR055170">
    <property type="entry name" value="GFO_IDH_MocA-like_dom"/>
</dbReference>
<evidence type="ECO:0000313" key="4">
    <source>
        <dbReference type="Proteomes" id="UP000220034"/>
    </source>
</evidence>
<dbReference type="OrthoDB" id="9792935at2"/>
<dbReference type="SUPFAM" id="SSF51735">
    <property type="entry name" value="NAD(P)-binding Rossmann-fold domains"/>
    <property type="match status" value="1"/>
</dbReference>
<name>A0A2C9CR90_9RHOB</name>
<dbReference type="PANTHER" id="PTHR43708">
    <property type="entry name" value="CONSERVED EXPRESSED OXIDOREDUCTASE (EUROFUNG)"/>
    <property type="match status" value="1"/>
</dbReference>
<feature type="domain" description="Gfo/Idh/MocA-like oxidoreductase N-terminal" evidence="1">
    <location>
        <begin position="7"/>
        <end position="120"/>
    </location>
</feature>
<dbReference type="Gene3D" id="3.40.50.720">
    <property type="entry name" value="NAD(P)-binding Rossmann-like Domain"/>
    <property type="match status" value="1"/>
</dbReference>
<organism evidence="3 4">
    <name type="scientific">Pontivivens marinum</name>
    <dbReference type="NCBI Taxonomy" id="1690039"/>
    <lineage>
        <taxon>Bacteria</taxon>
        <taxon>Pseudomonadati</taxon>
        <taxon>Pseudomonadota</taxon>
        <taxon>Alphaproteobacteria</taxon>
        <taxon>Rhodobacterales</taxon>
        <taxon>Paracoccaceae</taxon>
        <taxon>Pontivivens</taxon>
    </lineage>
</organism>
<dbReference type="Pfam" id="PF22725">
    <property type="entry name" value="GFO_IDH_MocA_C3"/>
    <property type="match status" value="1"/>
</dbReference>
<evidence type="ECO:0000259" key="1">
    <source>
        <dbReference type="Pfam" id="PF01408"/>
    </source>
</evidence>
<dbReference type="GO" id="GO:0000166">
    <property type="term" value="F:nucleotide binding"/>
    <property type="evidence" value="ECO:0007669"/>
    <property type="project" value="InterPro"/>
</dbReference>
<feature type="domain" description="GFO/IDH/MocA-like oxidoreductase" evidence="2">
    <location>
        <begin position="130"/>
        <end position="240"/>
    </location>
</feature>
<gene>
    <name evidence="3" type="ORF">SAMN06273572_102554</name>
</gene>
<dbReference type="Pfam" id="PF01408">
    <property type="entry name" value="GFO_IDH_MocA"/>
    <property type="match status" value="1"/>
</dbReference>
<dbReference type="InterPro" id="IPR036291">
    <property type="entry name" value="NAD(P)-bd_dom_sf"/>
</dbReference>
<dbReference type="RefSeq" id="WP_097929421.1">
    <property type="nucleotide sequence ID" value="NZ_OCTN01000002.1"/>
</dbReference>
<dbReference type="PANTHER" id="PTHR43708:SF8">
    <property type="entry name" value="OXIDOREDUCTASE"/>
    <property type="match status" value="1"/>
</dbReference>
<proteinExistence type="predicted"/>
<dbReference type="SUPFAM" id="SSF55347">
    <property type="entry name" value="Glyceraldehyde-3-phosphate dehydrogenase-like, C-terminal domain"/>
    <property type="match status" value="1"/>
</dbReference>
<accession>A0A2C9CR90</accession>